<name>A0ABY5MVN2_9SPHN</name>
<dbReference type="Proteomes" id="UP000831921">
    <property type="component" value="Chromosome"/>
</dbReference>
<protein>
    <submittedName>
        <fullName evidence="1">Uncharacterized protein</fullName>
    </submittedName>
</protein>
<organism evidence="1 2">
    <name type="scientific">Sphingomonas glaciei</name>
    <dbReference type="NCBI Taxonomy" id="2938948"/>
    <lineage>
        <taxon>Bacteria</taxon>
        <taxon>Pseudomonadati</taxon>
        <taxon>Pseudomonadota</taxon>
        <taxon>Alphaproteobacteria</taxon>
        <taxon>Sphingomonadales</taxon>
        <taxon>Sphingomonadaceae</taxon>
        <taxon>Sphingomonas</taxon>
    </lineage>
</organism>
<keyword evidence="2" id="KW-1185">Reference proteome</keyword>
<dbReference type="RefSeq" id="WP_249503824.1">
    <property type="nucleotide sequence ID" value="NZ_CP097253.1"/>
</dbReference>
<evidence type="ECO:0000313" key="2">
    <source>
        <dbReference type="Proteomes" id="UP000831921"/>
    </source>
</evidence>
<dbReference type="EMBL" id="CP097253">
    <property type="protein sequence ID" value="UUR08046.1"/>
    <property type="molecule type" value="Genomic_DNA"/>
</dbReference>
<proteinExistence type="predicted"/>
<accession>A0ABY5MVN2</accession>
<sequence length="107" mass="12218">MDLFGHLLLAVLMQVLVVRLCRNWVAGAAVATAWALSREITQAEYRWIERFGDGLRANMPWWGGVDIRVWQTPDPWLDWLLPTLLAGTIAFVASRRRRLSSVAEEGR</sequence>
<gene>
    <name evidence="1" type="ORF">M1K48_14160</name>
</gene>
<evidence type="ECO:0000313" key="1">
    <source>
        <dbReference type="EMBL" id="UUR08046.1"/>
    </source>
</evidence>
<reference evidence="1 2" key="1">
    <citation type="submission" date="2022-05" db="EMBL/GenBank/DDBJ databases">
        <title>S8-45 Sphingomonas ultraviolaceadurans.</title>
        <authorList>
            <person name="Liu Y."/>
        </authorList>
    </citation>
    <scope>NUCLEOTIDE SEQUENCE [LARGE SCALE GENOMIC DNA]</scope>
    <source>
        <strain evidence="1 2">S8-45</strain>
    </source>
</reference>